<dbReference type="InterPro" id="IPR023801">
    <property type="entry name" value="His_deacetylse_dom"/>
</dbReference>
<keyword evidence="6" id="KW-0479">Metal-binding</keyword>
<dbReference type="Pfam" id="PF00850">
    <property type="entry name" value="Hist_deacetyl"/>
    <property type="match status" value="1"/>
</dbReference>
<keyword evidence="12" id="KW-0804">Transcription</keyword>
<evidence type="ECO:0000256" key="9">
    <source>
        <dbReference type="ARBA" id="ARBA00022833"/>
    </source>
</evidence>
<keyword evidence="13" id="KW-0539">Nucleus</keyword>
<evidence type="ECO:0000256" key="4">
    <source>
        <dbReference type="ARBA" id="ARBA00012111"/>
    </source>
</evidence>
<comment type="cofactor">
    <cofactor evidence="1">
        <name>Zn(2+)</name>
        <dbReference type="ChEBI" id="CHEBI:29105"/>
    </cofactor>
</comment>
<dbReference type="SUPFAM" id="SSF52768">
    <property type="entry name" value="Arginase/deacetylase"/>
    <property type="match status" value="1"/>
</dbReference>
<evidence type="ECO:0000256" key="8">
    <source>
        <dbReference type="ARBA" id="ARBA00022801"/>
    </source>
</evidence>
<evidence type="ECO:0000256" key="6">
    <source>
        <dbReference type="ARBA" id="ARBA00022723"/>
    </source>
</evidence>
<evidence type="ECO:0000256" key="13">
    <source>
        <dbReference type="ARBA" id="ARBA00023242"/>
    </source>
</evidence>
<comment type="subcellular location">
    <subcellularLocation>
        <location evidence="2">Nucleus</location>
    </subcellularLocation>
</comment>
<dbReference type="AlphaFoldDB" id="A0A8K0DY26"/>
<gene>
    <name evidence="16" type="ORF">FNV43_RR20086</name>
</gene>
<dbReference type="GO" id="GO:0050793">
    <property type="term" value="P:regulation of developmental process"/>
    <property type="evidence" value="ECO:0007669"/>
    <property type="project" value="UniProtKB-ARBA"/>
</dbReference>
<protein>
    <recommendedName>
        <fullName evidence="4">histone deacetylase</fullName>
        <ecNumber evidence="4">3.5.1.98</ecNumber>
    </recommendedName>
</protein>
<keyword evidence="10" id="KW-0156">Chromatin regulator</keyword>
<dbReference type="Proteomes" id="UP000796880">
    <property type="component" value="Unassembled WGS sequence"/>
</dbReference>
<accession>A0A8K0DY26</accession>
<evidence type="ECO:0000259" key="15">
    <source>
        <dbReference type="PROSITE" id="PS01358"/>
    </source>
</evidence>
<dbReference type="GO" id="GO:0000118">
    <property type="term" value="C:histone deacetylase complex"/>
    <property type="evidence" value="ECO:0007669"/>
    <property type="project" value="TreeGrafter"/>
</dbReference>
<evidence type="ECO:0000313" key="17">
    <source>
        <dbReference type="Proteomes" id="UP000796880"/>
    </source>
</evidence>
<evidence type="ECO:0000256" key="14">
    <source>
        <dbReference type="ARBA" id="ARBA00049416"/>
    </source>
</evidence>
<evidence type="ECO:0000256" key="10">
    <source>
        <dbReference type="ARBA" id="ARBA00022853"/>
    </source>
</evidence>
<dbReference type="GO" id="GO:0040029">
    <property type="term" value="P:epigenetic regulation of gene expression"/>
    <property type="evidence" value="ECO:0007669"/>
    <property type="project" value="TreeGrafter"/>
</dbReference>
<keyword evidence="7" id="KW-0863">Zinc-finger</keyword>
<organism evidence="16 17">
    <name type="scientific">Rhamnella rubrinervis</name>
    <dbReference type="NCBI Taxonomy" id="2594499"/>
    <lineage>
        <taxon>Eukaryota</taxon>
        <taxon>Viridiplantae</taxon>
        <taxon>Streptophyta</taxon>
        <taxon>Embryophyta</taxon>
        <taxon>Tracheophyta</taxon>
        <taxon>Spermatophyta</taxon>
        <taxon>Magnoliopsida</taxon>
        <taxon>eudicotyledons</taxon>
        <taxon>Gunneridae</taxon>
        <taxon>Pentapetalae</taxon>
        <taxon>rosids</taxon>
        <taxon>fabids</taxon>
        <taxon>Rosales</taxon>
        <taxon>Rhamnaceae</taxon>
        <taxon>rhamnoid group</taxon>
        <taxon>Rhamneae</taxon>
        <taxon>Rhamnella</taxon>
    </lineage>
</organism>
<proteinExistence type="inferred from homology"/>
<name>A0A8K0DY26_9ROSA</name>
<dbReference type="InterPro" id="IPR037138">
    <property type="entry name" value="His_deacetylse_dom_sf"/>
</dbReference>
<keyword evidence="8" id="KW-0378">Hydrolase</keyword>
<reference evidence="16" key="1">
    <citation type="submission" date="2020-03" db="EMBL/GenBank/DDBJ databases">
        <title>A high-quality chromosome-level genome assembly of a woody plant with both climbing and erect habits, Rhamnella rubrinervis.</title>
        <authorList>
            <person name="Lu Z."/>
            <person name="Yang Y."/>
            <person name="Zhu X."/>
            <person name="Sun Y."/>
        </authorList>
    </citation>
    <scope>NUCLEOTIDE SEQUENCE</scope>
    <source>
        <strain evidence="16">BYM</strain>
        <tissue evidence="16">Leaf</tissue>
    </source>
</reference>
<keyword evidence="17" id="KW-1185">Reference proteome</keyword>
<dbReference type="PRINTS" id="PR01270">
    <property type="entry name" value="HDASUPER"/>
</dbReference>
<dbReference type="OrthoDB" id="424012at2759"/>
<evidence type="ECO:0000313" key="16">
    <source>
        <dbReference type="EMBL" id="KAF3437333.1"/>
    </source>
</evidence>
<dbReference type="FunFam" id="3.40.800.20:FF:000014">
    <property type="entry name" value="Histone deacetylase 15"/>
    <property type="match status" value="1"/>
</dbReference>
<keyword evidence="9" id="KW-0862">Zinc</keyword>
<evidence type="ECO:0000256" key="5">
    <source>
        <dbReference type="ARBA" id="ARBA00022491"/>
    </source>
</evidence>
<dbReference type="GO" id="GO:0005737">
    <property type="term" value="C:cytoplasm"/>
    <property type="evidence" value="ECO:0007669"/>
    <property type="project" value="UniProtKB-ARBA"/>
</dbReference>
<evidence type="ECO:0000256" key="3">
    <source>
        <dbReference type="ARBA" id="ARBA00007738"/>
    </source>
</evidence>
<comment type="catalytic activity">
    <reaction evidence="14">
        <text>N(6)-acetyl-L-lysyl-[histone] + H2O = L-lysyl-[histone] + acetate</text>
        <dbReference type="Rhea" id="RHEA:58196"/>
        <dbReference type="Rhea" id="RHEA-COMP:9845"/>
        <dbReference type="Rhea" id="RHEA-COMP:11338"/>
        <dbReference type="ChEBI" id="CHEBI:15377"/>
        <dbReference type="ChEBI" id="CHEBI:29969"/>
        <dbReference type="ChEBI" id="CHEBI:30089"/>
        <dbReference type="ChEBI" id="CHEBI:61930"/>
        <dbReference type="EC" id="3.5.1.98"/>
    </reaction>
    <physiologicalReaction direction="left-to-right" evidence="14">
        <dbReference type="Rhea" id="RHEA:58197"/>
    </physiologicalReaction>
</comment>
<dbReference type="GO" id="GO:0008270">
    <property type="term" value="F:zinc ion binding"/>
    <property type="evidence" value="ECO:0007669"/>
    <property type="project" value="UniProtKB-KW"/>
</dbReference>
<keyword evidence="11" id="KW-0805">Transcription regulation</keyword>
<evidence type="ECO:0000256" key="1">
    <source>
        <dbReference type="ARBA" id="ARBA00001947"/>
    </source>
</evidence>
<dbReference type="GO" id="GO:0141221">
    <property type="term" value="F:histone deacetylase activity, hydrolytic mechanism"/>
    <property type="evidence" value="ECO:0007669"/>
    <property type="project" value="UniProtKB-EC"/>
</dbReference>
<dbReference type="PANTHER" id="PTHR10625:SF5">
    <property type="entry name" value="HISTONE DEACETYLASE"/>
    <property type="match status" value="1"/>
</dbReference>
<evidence type="ECO:0000256" key="2">
    <source>
        <dbReference type="ARBA" id="ARBA00004123"/>
    </source>
</evidence>
<evidence type="ECO:0000256" key="12">
    <source>
        <dbReference type="ARBA" id="ARBA00023163"/>
    </source>
</evidence>
<dbReference type="InterPro" id="IPR001876">
    <property type="entry name" value="Znf_RanBP2"/>
</dbReference>
<feature type="domain" description="RanBP2-type" evidence="15">
    <location>
        <begin position="137"/>
        <end position="156"/>
    </location>
</feature>
<comment type="similarity">
    <text evidence="3">Belongs to the histone deacetylase family. HD type 2 subfamily.</text>
</comment>
<keyword evidence="5" id="KW-0678">Repressor</keyword>
<dbReference type="EC" id="3.5.1.98" evidence="4"/>
<dbReference type="Gene3D" id="3.40.800.20">
    <property type="entry name" value="Histone deacetylase domain"/>
    <property type="match status" value="1"/>
</dbReference>
<dbReference type="CDD" id="cd09992">
    <property type="entry name" value="HDAC_classII"/>
    <property type="match status" value="1"/>
</dbReference>
<evidence type="ECO:0000256" key="7">
    <source>
        <dbReference type="ARBA" id="ARBA00022771"/>
    </source>
</evidence>
<comment type="caution">
    <text evidence="16">The sequence shown here is derived from an EMBL/GenBank/DDBJ whole genome shotgun (WGS) entry which is preliminary data.</text>
</comment>
<dbReference type="PROSITE" id="PS01358">
    <property type="entry name" value="ZF_RANBP2_1"/>
    <property type="match status" value="1"/>
</dbReference>
<dbReference type="InterPro" id="IPR000286">
    <property type="entry name" value="HDACs"/>
</dbReference>
<dbReference type="InterPro" id="IPR023696">
    <property type="entry name" value="Ureohydrolase_dom_sf"/>
</dbReference>
<dbReference type="EMBL" id="VOIH02000009">
    <property type="protein sequence ID" value="KAF3437333.1"/>
    <property type="molecule type" value="Genomic_DNA"/>
</dbReference>
<evidence type="ECO:0000256" key="11">
    <source>
        <dbReference type="ARBA" id="ARBA00023015"/>
    </source>
</evidence>
<sequence length="610" mass="67148">MIVPGNLHVNNTELSVFPKTFQMSCLTTGEAEISLHKQNDRAPYQGSNGRCRSLGFDGSSARPCYDENCGEKNISGISSNSTENQSANTQPDIVCKKARQQKEMTLQDMYNNQNLFDDDDDDSDWEPLQKQVEILKWFCTNCTMVNFDDVGFCDICGEHKESGILRHGFFASPLQQDANLPSVESQIKALRNDILTQNSTSNNRTVIGFDERMLLHSEVEMKSHPHPERPDRLRAIAASLATAGIFPGRCYPITAREITKEELRMVHSPEHVDAVELTSNLLSSYFTPDTYANEHSACAARLAAGLCADLASAIVSGHAKNGFALVRPPGHHAGVRQAMGFCLHNNAAVAALAAQVAGARKVLIVDWDVHHGNGTQEIFEQNKSVLYISLHRHEGGKFYPGSGAADEVGKMGAEGYCVNVPWSRGGVGDNDYIFAFQHVVLPIASEFAPDFTIISAGFDAARGDPLGCCDVTPAGYAQMTHMLNDLSAGKLLVILEGGYNLRSISSSATSVIKVLLGESPESELESTLPSKAGLLTVLEVLKIQMNFWPTLGSSFTKLQSHWGLYSLGNKKKQTRKRRRRVMAPFWWKWGRKSLFYHFINGHVHVKRSVG</sequence>
<dbReference type="PANTHER" id="PTHR10625">
    <property type="entry name" value="HISTONE DEACETYLASE HDAC1-RELATED"/>
    <property type="match status" value="1"/>
</dbReference>